<dbReference type="CDD" id="cd00067">
    <property type="entry name" value="GAL4"/>
    <property type="match status" value="1"/>
</dbReference>
<gene>
    <name evidence="13" type="ORF">GMOD_00006389</name>
</gene>
<dbReference type="InterPro" id="IPR000195">
    <property type="entry name" value="Rab-GAP-TBC_dom"/>
</dbReference>
<feature type="compositionally biased region" description="Basic and acidic residues" evidence="10">
    <location>
        <begin position="64"/>
        <end position="76"/>
    </location>
</feature>
<dbReference type="GO" id="GO:0019594">
    <property type="term" value="P:mannitol metabolic process"/>
    <property type="evidence" value="ECO:0007669"/>
    <property type="project" value="UniProtKB-ARBA"/>
</dbReference>
<organism evidence="13 14">
    <name type="scientific">Pyrenophora seminiperda CCB06</name>
    <dbReference type="NCBI Taxonomy" id="1302712"/>
    <lineage>
        <taxon>Eukaryota</taxon>
        <taxon>Fungi</taxon>
        <taxon>Dikarya</taxon>
        <taxon>Ascomycota</taxon>
        <taxon>Pezizomycotina</taxon>
        <taxon>Dothideomycetes</taxon>
        <taxon>Pleosporomycetidae</taxon>
        <taxon>Pleosporales</taxon>
        <taxon>Pleosporineae</taxon>
        <taxon>Pleosporaceae</taxon>
        <taxon>Pyrenophora</taxon>
    </lineage>
</organism>
<dbReference type="SMART" id="SM00906">
    <property type="entry name" value="Fungal_trans"/>
    <property type="match status" value="1"/>
</dbReference>
<dbReference type="SUPFAM" id="SSF57701">
    <property type="entry name" value="Zn2/Cys6 DNA-binding domain"/>
    <property type="match status" value="1"/>
</dbReference>
<feature type="region of interest" description="Disordered" evidence="10">
    <location>
        <begin position="61"/>
        <end position="94"/>
    </location>
</feature>
<dbReference type="GO" id="GO:0005634">
    <property type="term" value="C:nucleus"/>
    <property type="evidence" value="ECO:0007669"/>
    <property type="project" value="TreeGrafter"/>
</dbReference>
<dbReference type="InterPro" id="IPR007219">
    <property type="entry name" value="XnlR_reg_dom"/>
</dbReference>
<dbReference type="FunFam" id="1.10.472.80:FF:000021">
    <property type="entry name" value="GTPase activating protein (Gyp2)"/>
    <property type="match status" value="1"/>
</dbReference>
<name>A0A3M7M583_9PLEO</name>
<dbReference type="GO" id="GO:0006351">
    <property type="term" value="P:DNA-templated transcription"/>
    <property type="evidence" value="ECO:0007669"/>
    <property type="project" value="InterPro"/>
</dbReference>
<evidence type="ECO:0000256" key="7">
    <source>
        <dbReference type="ARBA" id="ARBA00023242"/>
    </source>
</evidence>
<dbReference type="GO" id="GO:0008270">
    <property type="term" value="F:zinc ion binding"/>
    <property type="evidence" value="ECO:0007669"/>
    <property type="project" value="InterPro"/>
</dbReference>
<dbReference type="Pfam" id="PF13561">
    <property type="entry name" value="adh_short_C2"/>
    <property type="match status" value="1"/>
</dbReference>
<dbReference type="Gene3D" id="3.40.50.720">
    <property type="entry name" value="NAD(P)-binding Rossmann-like Domain"/>
    <property type="match status" value="1"/>
</dbReference>
<sequence length="2299" mass="253628">MENFGGEAQLSVQRTEAYFLHVSTSSRAFRQIGRAATTQLPRPAFRPVQPAVASIRNFTYSPSRLDKDHNSEDHVDAATTSGEPGESGDHEGQYARTRDDIVVEYPEEKDLPPSNPVVGRGGEHFKRTLASFSMEGKVAVVTGGARGLGLVMAQALVTSGADVAIVDMNKEEGERSAQGLIDMFKKENPGSSKVPKVTAHFCDVSSPTSVNQSFAEILKKHGKVDNLVTSAGFTENYDAISYPHDRMQKLWGVNVDGTYLYAVAVAKHLMERKAPGSIVMIGSMSGAIVNVPQPQAPYNAAKAAVRHLASSLAVEWAGAGIRVNCISPGYMLTALTKKILDDNPDLQKQWTSLIPVGKMGRPEDLMGAVTFLSSDASSYVTGADLRVDGAYTCTYAKLANMEGRTTYRRLAASNVHAVKLSNGTNSAPHLSLFAALGVAVRYETPAPPALALHKASVSRRQSTSAAPKAQQYIEPTLNNIAAPASTDRRPSKATLFRYQFRLPDSQNPLQEITAELTLQPHHSTRGPGDVTTEKERSQGNHYVGKLHLSEKYLCFSTQGSSFANTASLSASSAFTGQTHGAGPAGNGFTLPLCGIRRVERLHSQSYMFALAITTWNGIPDSTTQTPAGQKLTIQLAGSRQACERFCDGLKKGLREGVKDVENLRKVAGQCYSEYLLTDAEEKKVGDDGKQAKEHPDTGLGVLFRYPGNARKLRDATKIRLWREYLKDNGRSATLIRQPTFHKLIRVGLPNRLRGEMWELTSGAFFLRLQNPNLYTETLQMYSGRESLAIDEIEKDLNRSLPEYPGFQSEEGIGRLRRVLTAYSWTNEEVGYCQAMNIVVAALLIYMSESQAFFLLSVLCDRLLPGYYSQTMYGTLLDQKVFESLVEKTMPILWDHLVKSDVQLSVVSLPWFLSLYINSMPLIFAFRVLDVFFLEGPKVLFQIGLAILRINGEELLDTTDDGAFISVLKSYFSRLDESAHPKSENPKLRAVTRFQELMVVAFKEFAGITQNTISEQRAKHKDAVLENIESFAKRTSIRNLASDSKKLSVNDLSFLYDKFYAVLYERQQRAEIMQQEAERKAKASRVKATEVVTGISANAEKGRVALGPSPTQMDYDAFREFLAGIAKWAITDSPSSPPESAPNPSTHSYFGNSMRKRPPMSPWGSGPEPADHEFMRRLFRRWDVDMTDSLSLQNVVTGFAHVKGTKDIMSNISYFFELYDDDGDGRVDREGILRISEALLFLSRRGVQSPSASSLDLSSQTSAERAGRDEQFLSSVSAFIRNCFEYADPDHPSNQTNRAVEELKDDVDKFAIGDDDEDDLIDFGSEPSTPKATNTTFDKSVKNPLSPTPSNHTTASEMAERDEKAKTANLALDPNKPLHITLPTFRMVILADEALLNFFEVGFSSSFRLADATLASASSFNNLTTFANAGRQGSHSGSLGGVVGGAGAGVVPPGKGLRGMLDNIVNDGMRVATEVRRRYDEAQKELDKDARHGRDDEEDEEDVDAKDLDLLEGAETADVGTSKAEALPDLLSPGGGGTIETRRNRSASDASRKVVEFEAAQRRKHLPIRRKSTRNFCQPSRLKLEMPELEPRSEKRRRIDRVTAACDLCKKRKVKCDGEQPCAYCVRKDRAASCAFSGLTTHGGRNERPPRSRVHSVGRTPNDRENIEEEDGSNLPEYTVGDGNGTSLSPTLSREDQHGDTAVPLEGRILRDAQGKLIFIGDCAPLSFLQTVRHLITSEVDSGVAAVQAARDPIIEITRPEFTDQQRYLPIDVHQVDVLVKEYKTATGGLVQLFQPEDLAPELKSWANGRRSSSDDAASAVFYLVLSIGAQEHFEEKAEAWFRRARDLLLKHMCSSMNVSTVQGFILVAVFMLRASQPNGAYLYFCKPSSALNCSIPNTDDFCTALAARAAYAIGIHRTEVNASFGGNIRIVRDRIWKSLRVVDQLISNVLGRPPSTSDVDCTVKYNASEELRIDFGANVLDASVQIFMIIERIVVEVYSRKRISLRIADYVSRQLKNWASKWLRKLSDIIGKQDSREAAVGACSTLCSYYYGIMLLTRPFLIYELYEYIGTSLRNGGTQADHQEKRKYADAALDAAATLVDTLLALIKADQLPRKMPLIVSWLFTATLVLTVGIMGDPGLTLEDNCKDAITCMDYFGRVDPHARQYSQVAQSLLKITTTHAKKRALHLRRKRKEASSELFGLFSSEQTLGASTSNDGQIQPSPESLATRDTAHRNIPASAPLDWTIYDADFFALPWANENDQGLQDFLQPGTHNLGGASVADIPLFPIRDQQTGNGFFS</sequence>
<keyword evidence="5" id="KW-0805">Transcription regulation</keyword>
<accession>A0A3M7M583</accession>
<dbReference type="InterPro" id="IPR002347">
    <property type="entry name" value="SDR_fam"/>
</dbReference>
<dbReference type="FunFam" id="3.40.50.720:FF:000090">
    <property type="entry name" value="NADP-dependent mannitol dehydrogenase"/>
    <property type="match status" value="1"/>
</dbReference>
<dbReference type="GO" id="GO:0000981">
    <property type="term" value="F:DNA-binding transcription factor activity, RNA polymerase II-specific"/>
    <property type="evidence" value="ECO:0007669"/>
    <property type="project" value="InterPro"/>
</dbReference>
<dbReference type="EC" id="1.1.1.138" evidence="8"/>
<feature type="compositionally biased region" description="Basic and acidic residues" evidence="10">
    <location>
        <begin position="1482"/>
        <end position="1494"/>
    </location>
</feature>
<feature type="region of interest" description="Disordered" evidence="10">
    <location>
        <begin position="1132"/>
        <end position="1167"/>
    </location>
</feature>
<dbReference type="GO" id="GO:0000435">
    <property type="term" value="P:positive regulation of transcription from RNA polymerase II promoter by galactose"/>
    <property type="evidence" value="ECO:0007669"/>
    <property type="project" value="TreeGrafter"/>
</dbReference>
<evidence type="ECO:0000256" key="3">
    <source>
        <dbReference type="ARBA" id="ARBA00022857"/>
    </source>
</evidence>
<dbReference type="SUPFAM" id="SSF51735">
    <property type="entry name" value="NAD(P)-binding Rossmann-fold domains"/>
    <property type="match status" value="1"/>
</dbReference>
<evidence type="ECO:0000259" key="11">
    <source>
        <dbReference type="PROSITE" id="PS50048"/>
    </source>
</evidence>
<reference evidence="13 14" key="1">
    <citation type="journal article" date="2014" name="PLoS ONE">
        <title>De novo Genome Assembly of the Fungal Plant Pathogen Pyrenophora semeniperda.</title>
        <authorList>
            <person name="Soliai M.M."/>
            <person name="Meyer S.E."/>
            <person name="Udall J.A."/>
            <person name="Elzinga D.E."/>
            <person name="Hermansen R.A."/>
            <person name="Bodily P.M."/>
            <person name="Hart A.A."/>
            <person name="Coleman C.E."/>
        </authorList>
    </citation>
    <scope>NUCLEOTIDE SEQUENCE [LARGE SCALE GENOMIC DNA]</scope>
    <source>
        <strain evidence="13 14">CCB06</strain>
        <tissue evidence="13">Mycelium</tissue>
    </source>
</reference>
<protein>
    <recommendedName>
        <fullName evidence="9">NADP-dependent mannitol dehydrogenase</fullName>
        <ecNumber evidence="8">1.1.1.138</ecNumber>
    </recommendedName>
</protein>
<feature type="domain" description="Rab-GAP TBC" evidence="12">
    <location>
        <begin position="747"/>
        <end position="935"/>
    </location>
</feature>
<dbReference type="Gene3D" id="1.10.8.270">
    <property type="entry name" value="putative rabgap domain of human tbc1 domain family member 14 like domains"/>
    <property type="match status" value="1"/>
</dbReference>
<dbReference type="InterPro" id="IPR011992">
    <property type="entry name" value="EF-hand-dom_pair"/>
</dbReference>
<keyword evidence="14" id="KW-1185">Reference proteome</keyword>
<dbReference type="PANTHER" id="PTHR47424:SF9">
    <property type="entry name" value="TAH-2"/>
    <property type="match status" value="1"/>
</dbReference>
<dbReference type="OrthoDB" id="17687at2759"/>
<dbReference type="SMART" id="SM00066">
    <property type="entry name" value="GAL4"/>
    <property type="match status" value="1"/>
</dbReference>
<feature type="region of interest" description="Disordered" evidence="10">
    <location>
        <begin position="1323"/>
        <end position="1357"/>
    </location>
</feature>
<dbReference type="InterPro" id="IPR036291">
    <property type="entry name" value="NAD(P)-bd_dom_sf"/>
</dbReference>
<feature type="region of interest" description="Disordered" evidence="10">
    <location>
        <begin position="1637"/>
        <end position="1699"/>
    </location>
</feature>
<dbReference type="EMBL" id="KE747818">
    <property type="protein sequence ID" value="RMZ69559.1"/>
    <property type="molecule type" value="Genomic_DNA"/>
</dbReference>
<evidence type="ECO:0000256" key="5">
    <source>
        <dbReference type="ARBA" id="ARBA00023015"/>
    </source>
</evidence>
<dbReference type="CDD" id="cd12148">
    <property type="entry name" value="fungal_TF_MHR"/>
    <property type="match status" value="1"/>
</dbReference>
<dbReference type="Gene3D" id="1.10.238.10">
    <property type="entry name" value="EF-hand"/>
    <property type="match status" value="1"/>
</dbReference>
<evidence type="ECO:0000256" key="10">
    <source>
        <dbReference type="SAM" id="MobiDB-lite"/>
    </source>
</evidence>
<dbReference type="PROSITE" id="PS00463">
    <property type="entry name" value="ZN2_CY6_FUNGAL_1"/>
    <property type="match status" value="1"/>
</dbReference>
<evidence type="ECO:0000256" key="4">
    <source>
        <dbReference type="ARBA" id="ARBA00023002"/>
    </source>
</evidence>
<proteinExistence type="inferred from homology"/>
<feature type="compositionally biased region" description="Low complexity" evidence="10">
    <location>
        <begin position="1249"/>
        <end position="1262"/>
    </location>
</feature>
<dbReference type="PROSITE" id="PS50086">
    <property type="entry name" value="TBC_RABGAP"/>
    <property type="match status" value="1"/>
</dbReference>
<dbReference type="GO" id="GO:0000978">
    <property type="term" value="F:RNA polymerase II cis-regulatory region sequence-specific DNA binding"/>
    <property type="evidence" value="ECO:0007669"/>
    <property type="project" value="TreeGrafter"/>
</dbReference>
<dbReference type="GO" id="GO:0050085">
    <property type="term" value="F:mannitol 2-dehydrogenase (NADP+) activity"/>
    <property type="evidence" value="ECO:0007669"/>
    <property type="project" value="UniProtKB-EC"/>
</dbReference>
<dbReference type="Pfam" id="PF00566">
    <property type="entry name" value="RabGAP-TBC"/>
    <property type="match status" value="1"/>
</dbReference>
<dbReference type="Gene3D" id="4.10.240.10">
    <property type="entry name" value="Zn(2)-C6 fungal-type DNA-binding domain"/>
    <property type="match status" value="1"/>
</dbReference>
<comment type="similarity">
    <text evidence="1">Belongs to the short-chain dehydrogenases/reductases (SDR) family.</text>
</comment>
<dbReference type="SUPFAM" id="SSF47923">
    <property type="entry name" value="Ypt/Rab-GAP domain of gyp1p"/>
    <property type="match status" value="2"/>
</dbReference>
<feature type="domain" description="Zn(2)-C6 fungal-type" evidence="11">
    <location>
        <begin position="1604"/>
        <end position="1635"/>
    </location>
</feature>
<dbReference type="PRINTS" id="PR00081">
    <property type="entry name" value="GDHRDH"/>
</dbReference>
<keyword evidence="7" id="KW-0539">Nucleus</keyword>
<keyword evidence="6" id="KW-0804">Transcription</keyword>
<evidence type="ECO:0000259" key="12">
    <source>
        <dbReference type="PROSITE" id="PS50086"/>
    </source>
</evidence>
<dbReference type="InterPro" id="IPR051127">
    <property type="entry name" value="Fungal_SecMet_Regulators"/>
</dbReference>
<dbReference type="SMART" id="SM00164">
    <property type="entry name" value="TBC"/>
    <property type="match status" value="1"/>
</dbReference>
<dbReference type="Proteomes" id="UP000265663">
    <property type="component" value="Unassembled WGS sequence"/>
</dbReference>
<keyword evidence="2" id="KW-0479">Metal-binding</keyword>
<evidence type="ECO:0000256" key="6">
    <source>
        <dbReference type="ARBA" id="ARBA00023163"/>
    </source>
</evidence>
<dbReference type="PANTHER" id="PTHR47424">
    <property type="entry name" value="REGULATORY PROTEIN GAL4"/>
    <property type="match status" value="1"/>
</dbReference>
<evidence type="ECO:0000256" key="9">
    <source>
        <dbReference type="ARBA" id="ARBA00069279"/>
    </source>
</evidence>
<dbReference type="InterPro" id="IPR020904">
    <property type="entry name" value="Sc_DH/Rdtase_CS"/>
</dbReference>
<keyword evidence="3" id="KW-0521">NADP</keyword>
<dbReference type="Gene3D" id="1.10.472.80">
    <property type="entry name" value="Ypt/Rab-GAP domain of gyp1p, domain 3"/>
    <property type="match status" value="1"/>
</dbReference>
<dbReference type="FunFam" id="1.10.8.270:FF:000015">
    <property type="entry name" value="GTPase activating protein (Gyp2)"/>
    <property type="match status" value="1"/>
</dbReference>
<evidence type="ECO:0000256" key="1">
    <source>
        <dbReference type="ARBA" id="ARBA00006484"/>
    </source>
</evidence>
<feature type="region of interest" description="Disordered" evidence="10">
    <location>
        <begin position="1249"/>
        <end position="1268"/>
    </location>
</feature>
<dbReference type="InterPro" id="IPR001138">
    <property type="entry name" value="Zn2Cys6_DnaBD"/>
</dbReference>
<dbReference type="SUPFAM" id="SSF47473">
    <property type="entry name" value="EF-hand"/>
    <property type="match status" value="1"/>
</dbReference>
<evidence type="ECO:0000313" key="13">
    <source>
        <dbReference type="EMBL" id="RMZ69559.1"/>
    </source>
</evidence>
<dbReference type="InterPro" id="IPR035969">
    <property type="entry name" value="Rab-GAP_TBC_sf"/>
</dbReference>
<feature type="region of interest" description="Disordered" evidence="10">
    <location>
        <begin position="1482"/>
        <end position="1554"/>
    </location>
</feature>
<dbReference type="PROSITE" id="PS00061">
    <property type="entry name" value="ADH_SHORT"/>
    <property type="match status" value="1"/>
</dbReference>
<feature type="compositionally biased region" description="Polar residues" evidence="10">
    <location>
        <begin position="1325"/>
        <end position="1355"/>
    </location>
</feature>
<keyword evidence="4" id="KW-0560">Oxidoreductase</keyword>
<evidence type="ECO:0000256" key="2">
    <source>
        <dbReference type="ARBA" id="ARBA00022723"/>
    </source>
</evidence>
<evidence type="ECO:0000313" key="14">
    <source>
        <dbReference type="Proteomes" id="UP000265663"/>
    </source>
</evidence>
<dbReference type="InterPro" id="IPR036864">
    <property type="entry name" value="Zn2-C6_fun-type_DNA-bd_sf"/>
</dbReference>
<dbReference type="PROSITE" id="PS50048">
    <property type="entry name" value="ZN2_CY6_FUNGAL_2"/>
    <property type="match status" value="1"/>
</dbReference>
<evidence type="ECO:0000256" key="8">
    <source>
        <dbReference type="ARBA" id="ARBA00066645"/>
    </source>
</evidence>
<dbReference type="Pfam" id="PF00172">
    <property type="entry name" value="Zn_clus"/>
    <property type="match status" value="1"/>
</dbReference>